<evidence type="ECO:0000256" key="10">
    <source>
        <dbReference type="SAM" id="SignalP"/>
    </source>
</evidence>
<keyword evidence="5 9" id="KW-1133">Transmembrane helix</keyword>
<evidence type="ECO:0000313" key="13">
    <source>
        <dbReference type="Proteomes" id="UP000786811"/>
    </source>
</evidence>
<dbReference type="Gene3D" id="1.10.287.70">
    <property type="match status" value="1"/>
</dbReference>
<proteinExistence type="inferred from homology"/>
<feature type="domain" description="Ionotropic glutamate receptor C-terminal" evidence="11">
    <location>
        <begin position="336"/>
        <end position="619"/>
    </location>
</feature>
<dbReference type="Proteomes" id="UP000786811">
    <property type="component" value="Unassembled WGS sequence"/>
</dbReference>
<dbReference type="PANTHER" id="PTHR42643:SF24">
    <property type="entry name" value="IONOTROPIC RECEPTOR 60A"/>
    <property type="match status" value="1"/>
</dbReference>
<sequence>MRIFFLIIILSAVVNSNDQLDNNRRKVFNKKLSDSSARTESLGRLLKHIFSEYFNGCIVIMMYDDKIYTEYPGLLNMLNEELPSVSFIRRDFNNSQSGSSDKLQSKCYNYLLFLNNIYSLQKTLSKQNNKKVVVVSLSTPWTVKEFLKNFPSRSYINLLIISHTMSARTEPGSYLLYTHKLYADGSGASYPTLLTSWIRDHSTQKAIDLFPEKLTGGFKGHRLLIATAHQSPFAIRTGIDWDGIDIRIVKLLSKTLNFTADFRDPVTINSPIYAATTDVITGKASVAAGGIYKTTNITSVLDTSASHMEDCAAFISSSSLALPKYRAVMGPFQPGVWVLICIVYFIAIIPLTMNTDYSLSSLIMRPGRLIHMFWYVFSTFTNSFVVKDPLTVNGFAKNSTALLIGFYWAFTIIITSCYTGSIMAFITVPMFPESIDTIDQLLDEGYDVATLDHDGWEKWFNWSTIDDPVAVKLLKSLEYVPTIKEGVRNASSSFFWSYTFLGSKMALDYLVQAEYTPSWSTRRSTMHITKECLANFGVTLVLPKDSIYTQTFDTVIMRARQSGLTQKIIRDVEWDLQRTAEGTRLPISEDYKRRKVIIEERPLALDDTEGMFLVLGAGILIASLVLGIECCLKRLKKKHTVADAGTTFTSLATTPRMSFLTVPNQPWDIESSNYSPRPRRFIRGSI</sequence>
<evidence type="ECO:0000256" key="8">
    <source>
        <dbReference type="ARBA" id="ARBA00023180"/>
    </source>
</evidence>
<comment type="similarity">
    <text evidence="2">Belongs to the glutamate-gated ion channel (TC 1.A.10.1) family.</text>
</comment>
<keyword evidence="3" id="KW-1003">Cell membrane</keyword>
<dbReference type="InterPro" id="IPR001320">
    <property type="entry name" value="Iontro_rcpt_C"/>
</dbReference>
<feature type="transmembrane region" description="Helical" evidence="9">
    <location>
        <begin position="610"/>
        <end position="628"/>
    </location>
</feature>
<reference evidence="12" key="1">
    <citation type="submission" date="2021-04" db="EMBL/GenBank/DDBJ databases">
        <authorList>
            <person name="Chebbi M.A.C M."/>
        </authorList>
    </citation>
    <scope>NUCLEOTIDE SEQUENCE</scope>
</reference>
<evidence type="ECO:0000259" key="11">
    <source>
        <dbReference type="Pfam" id="PF00060"/>
    </source>
</evidence>
<dbReference type="PANTHER" id="PTHR42643">
    <property type="entry name" value="IONOTROPIC RECEPTOR 20A-RELATED"/>
    <property type="match status" value="1"/>
</dbReference>
<dbReference type="OrthoDB" id="6500454at2759"/>
<protein>
    <submittedName>
        <fullName evidence="12">Ionotropic receptor 4.1</fullName>
    </submittedName>
</protein>
<dbReference type="EMBL" id="CAJNRD030001121">
    <property type="protein sequence ID" value="CAG5097587.1"/>
    <property type="molecule type" value="Genomic_DNA"/>
</dbReference>
<evidence type="ECO:0000256" key="6">
    <source>
        <dbReference type="ARBA" id="ARBA00023136"/>
    </source>
</evidence>
<dbReference type="SUPFAM" id="SSF53850">
    <property type="entry name" value="Periplasmic binding protein-like II"/>
    <property type="match status" value="1"/>
</dbReference>
<keyword evidence="13" id="KW-1185">Reference proteome</keyword>
<keyword evidence="8" id="KW-0325">Glycoprotein</keyword>
<feature type="transmembrane region" description="Helical" evidence="9">
    <location>
        <begin position="369"/>
        <end position="386"/>
    </location>
</feature>
<organism evidence="12 13">
    <name type="scientific">Cotesia congregata</name>
    <name type="common">Parasitoid wasp</name>
    <name type="synonym">Apanteles congregatus</name>
    <dbReference type="NCBI Taxonomy" id="51543"/>
    <lineage>
        <taxon>Eukaryota</taxon>
        <taxon>Metazoa</taxon>
        <taxon>Ecdysozoa</taxon>
        <taxon>Arthropoda</taxon>
        <taxon>Hexapoda</taxon>
        <taxon>Insecta</taxon>
        <taxon>Pterygota</taxon>
        <taxon>Neoptera</taxon>
        <taxon>Endopterygota</taxon>
        <taxon>Hymenoptera</taxon>
        <taxon>Apocrita</taxon>
        <taxon>Ichneumonoidea</taxon>
        <taxon>Braconidae</taxon>
        <taxon>Microgastrinae</taxon>
        <taxon>Cotesia</taxon>
    </lineage>
</organism>
<feature type="transmembrane region" description="Helical" evidence="9">
    <location>
        <begin position="336"/>
        <end position="357"/>
    </location>
</feature>
<evidence type="ECO:0000256" key="1">
    <source>
        <dbReference type="ARBA" id="ARBA00004651"/>
    </source>
</evidence>
<comment type="caution">
    <text evidence="12">The sequence shown here is derived from an EMBL/GenBank/DDBJ whole genome shotgun (WGS) entry which is preliminary data.</text>
</comment>
<dbReference type="AlphaFoldDB" id="A0A8J2HMB4"/>
<keyword evidence="4 9" id="KW-0812">Transmembrane</keyword>
<dbReference type="Gene3D" id="3.40.190.10">
    <property type="entry name" value="Periplasmic binding protein-like II"/>
    <property type="match status" value="1"/>
</dbReference>
<evidence type="ECO:0000256" key="7">
    <source>
        <dbReference type="ARBA" id="ARBA00023170"/>
    </source>
</evidence>
<comment type="subcellular location">
    <subcellularLocation>
        <location evidence="1">Cell membrane</location>
        <topology evidence="1">Multi-pass membrane protein</topology>
    </subcellularLocation>
</comment>
<gene>
    <name evidence="12" type="ORF">HICCMSTLAB_LOCUS8777</name>
</gene>
<evidence type="ECO:0000256" key="9">
    <source>
        <dbReference type="SAM" id="Phobius"/>
    </source>
</evidence>
<dbReference type="GO" id="GO:0050906">
    <property type="term" value="P:detection of stimulus involved in sensory perception"/>
    <property type="evidence" value="ECO:0007669"/>
    <property type="project" value="UniProtKB-ARBA"/>
</dbReference>
<feature type="transmembrane region" description="Helical" evidence="9">
    <location>
        <begin position="406"/>
        <end position="428"/>
    </location>
</feature>
<evidence type="ECO:0000256" key="3">
    <source>
        <dbReference type="ARBA" id="ARBA00022475"/>
    </source>
</evidence>
<dbReference type="GO" id="GO:0015276">
    <property type="term" value="F:ligand-gated monoatomic ion channel activity"/>
    <property type="evidence" value="ECO:0007669"/>
    <property type="project" value="InterPro"/>
</dbReference>
<name>A0A8J2HMB4_COTCN</name>
<dbReference type="Pfam" id="PF00060">
    <property type="entry name" value="Lig_chan"/>
    <property type="match status" value="1"/>
</dbReference>
<dbReference type="InterPro" id="IPR052192">
    <property type="entry name" value="Insect_Ionotropic_Sensory_Rcpt"/>
</dbReference>
<keyword evidence="10" id="KW-0732">Signal</keyword>
<feature type="signal peptide" evidence="10">
    <location>
        <begin position="1"/>
        <end position="16"/>
    </location>
</feature>
<keyword evidence="6 9" id="KW-0472">Membrane</keyword>
<evidence type="ECO:0000313" key="12">
    <source>
        <dbReference type="EMBL" id="CAG5097587.1"/>
    </source>
</evidence>
<feature type="chain" id="PRO_5035245992" evidence="10">
    <location>
        <begin position="17"/>
        <end position="686"/>
    </location>
</feature>
<keyword evidence="7 12" id="KW-0675">Receptor</keyword>
<evidence type="ECO:0000256" key="4">
    <source>
        <dbReference type="ARBA" id="ARBA00022692"/>
    </source>
</evidence>
<accession>A0A8J2HMB4</accession>
<dbReference type="GO" id="GO:0005886">
    <property type="term" value="C:plasma membrane"/>
    <property type="evidence" value="ECO:0007669"/>
    <property type="project" value="UniProtKB-SubCell"/>
</dbReference>
<evidence type="ECO:0000256" key="2">
    <source>
        <dbReference type="ARBA" id="ARBA00008685"/>
    </source>
</evidence>
<evidence type="ECO:0000256" key="5">
    <source>
        <dbReference type="ARBA" id="ARBA00022989"/>
    </source>
</evidence>